<dbReference type="RefSeq" id="WP_145116624.1">
    <property type="nucleotide sequence ID" value="NZ_CP036349.1"/>
</dbReference>
<protein>
    <recommendedName>
        <fullName evidence="2">alpha-L-fucosidase</fullName>
        <ecNumber evidence="2">3.2.1.51</ecNumber>
    </recommendedName>
</protein>
<dbReference type="PANTHER" id="PTHR10030">
    <property type="entry name" value="ALPHA-L-FUCOSIDASE"/>
    <property type="match status" value="1"/>
</dbReference>
<evidence type="ECO:0000256" key="6">
    <source>
        <dbReference type="SAM" id="SignalP"/>
    </source>
</evidence>
<dbReference type="Pfam" id="PF01120">
    <property type="entry name" value="Alpha_L_fucos"/>
    <property type="match status" value="1"/>
</dbReference>
<dbReference type="AlphaFoldDB" id="A0A518KEE6"/>
<dbReference type="InterPro" id="IPR013780">
    <property type="entry name" value="Glyco_hydro_b"/>
</dbReference>
<keyword evidence="9" id="KW-1185">Reference proteome</keyword>
<evidence type="ECO:0000256" key="1">
    <source>
        <dbReference type="ARBA" id="ARBA00007951"/>
    </source>
</evidence>
<evidence type="ECO:0000313" key="8">
    <source>
        <dbReference type="EMBL" id="QDV76162.1"/>
    </source>
</evidence>
<feature type="domain" description="Glycoside hydrolase family 29 N-terminal" evidence="7">
    <location>
        <begin position="37"/>
        <end position="435"/>
    </location>
</feature>
<keyword evidence="3 6" id="KW-0732">Signal</keyword>
<dbReference type="Gene3D" id="2.60.40.1180">
    <property type="entry name" value="Golgi alpha-mannosidase II"/>
    <property type="match status" value="1"/>
</dbReference>
<dbReference type="Proteomes" id="UP000316426">
    <property type="component" value="Chromosome"/>
</dbReference>
<evidence type="ECO:0000313" key="9">
    <source>
        <dbReference type="Proteomes" id="UP000316426"/>
    </source>
</evidence>
<dbReference type="SMART" id="SM00812">
    <property type="entry name" value="Alpha_L_fucos"/>
    <property type="match status" value="1"/>
</dbReference>
<dbReference type="PANTHER" id="PTHR10030:SF37">
    <property type="entry name" value="ALPHA-L-FUCOSIDASE-RELATED"/>
    <property type="match status" value="1"/>
</dbReference>
<dbReference type="InterPro" id="IPR057739">
    <property type="entry name" value="Glyco_hydro_29_N"/>
</dbReference>
<organism evidence="8 9">
    <name type="scientific">Botrimarina mediterranea</name>
    <dbReference type="NCBI Taxonomy" id="2528022"/>
    <lineage>
        <taxon>Bacteria</taxon>
        <taxon>Pseudomonadati</taxon>
        <taxon>Planctomycetota</taxon>
        <taxon>Planctomycetia</taxon>
        <taxon>Pirellulales</taxon>
        <taxon>Lacipirellulaceae</taxon>
        <taxon>Botrimarina</taxon>
    </lineage>
</organism>
<keyword evidence="4" id="KW-0378">Hydrolase</keyword>
<dbReference type="SUPFAM" id="SSF51445">
    <property type="entry name" value="(Trans)glycosidases"/>
    <property type="match status" value="1"/>
</dbReference>
<dbReference type="EMBL" id="CP036349">
    <property type="protein sequence ID" value="QDV76162.1"/>
    <property type="molecule type" value="Genomic_DNA"/>
</dbReference>
<dbReference type="EC" id="3.2.1.51" evidence="2"/>
<dbReference type="InterPro" id="IPR000933">
    <property type="entry name" value="Glyco_hydro_29"/>
</dbReference>
<evidence type="ECO:0000259" key="7">
    <source>
        <dbReference type="Pfam" id="PF01120"/>
    </source>
</evidence>
<keyword evidence="5" id="KW-0326">Glycosidase</keyword>
<evidence type="ECO:0000256" key="2">
    <source>
        <dbReference type="ARBA" id="ARBA00012662"/>
    </source>
</evidence>
<dbReference type="Gene3D" id="3.20.20.80">
    <property type="entry name" value="Glycosidases"/>
    <property type="match status" value="1"/>
</dbReference>
<feature type="chain" id="PRO_5021846292" description="alpha-L-fucosidase" evidence="6">
    <location>
        <begin position="21"/>
        <end position="556"/>
    </location>
</feature>
<dbReference type="GO" id="GO:0016139">
    <property type="term" value="P:glycoside catabolic process"/>
    <property type="evidence" value="ECO:0007669"/>
    <property type="project" value="TreeGrafter"/>
</dbReference>
<dbReference type="KEGG" id="bmei:Spa11_43870"/>
<dbReference type="InterPro" id="IPR017853">
    <property type="entry name" value="GH"/>
</dbReference>
<gene>
    <name evidence="8" type="ORF">Spa11_43870</name>
</gene>
<dbReference type="GO" id="GO:0005764">
    <property type="term" value="C:lysosome"/>
    <property type="evidence" value="ECO:0007669"/>
    <property type="project" value="TreeGrafter"/>
</dbReference>
<dbReference type="GO" id="GO:0006004">
    <property type="term" value="P:fucose metabolic process"/>
    <property type="evidence" value="ECO:0007669"/>
    <property type="project" value="TreeGrafter"/>
</dbReference>
<proteinExistence type="inferred from homology"/>
<reference evidence="8 9" key="1">
    <citation type="submission" date="2019-02" db="EMBL/GenBank/DDBJ databases">
        <title>Deep-cultivation of Planctomycetes and their phenomic and genomic characterization uncovers novel biology.</title>
        <authorList>
            <person name="Wiegand S."/>
            <person name="Jogler M."/>
            <person name="Boedeker C."/>
            <person name="Pinto D."/>
            <person name="Vollmers J."/>
            <person name="Rivas-Marin E."/>
            <person name="Kohn T."/>
            <person name="Peeters S.H."/>
            <person name="Heuer A."/>
            <person name="Rast P."/>
            <person name="Oberbeckmann S."/>
            <person name="Bunk B."/>
            <person name="Jeske O."/>
            <person name="Meyerdierks A."/>
            <person name="Storesund J.E."/>
            <person name="Kallscheuer N."/>
            <person name="Luecker S."/>
            <person name="Lage O.M."/>
            <person name="Pohl T."/>
            <person name="Merkel B.J."/>
            <person name="Hornburger P."/>
            <person name="Mueller R.-W."/>
            <person name="Bruemmer F."/>
            <person name="Labrenz M."/>
            <person name="Spormann A.M."/>
            <person name="Op den Camp H."/>
            <person name="Overmann J."/>
            <person name="Amann R."/>
            <person name="Jetten M.S.M."/>
            <person name="Mascher T."/>
            <person name="Medema M.H."/>
            <person name="Devos D.P."/>
            <person name="Kaster A.-K."/>
            <person name="Ovreas L."/>
            <person name="Rohde M."/>
            <person name="Galperin M.Y."/>
            <person name="Jogler C."/>
        </authorList>
    </citation>
    <scope>NUCLEOTIDE SEQUENCE [LARGE SCALE GENOMIC DNA]</scope>
    <source>
        <strain evidence="8 9">Spa11</strain>
    </source>
</reference>
<comment type="similarity">
    <text evidence="1">Belongs to the glycosyl hydrolase 29 family.</text>
</comment>
<evidence type="ECO:0000256" key="5">
    <source>
        <dbReference type="ARBA" id="ARBA00023295"/>
    </source>
</evidence>
<sequence precursor="true">MKRNLFAVVVLAFFSLSAGAADSIPSTLEPTVIVSTEAEPMARGPFAPSWQSLEAYEVPEWFRDAKFGIWAHWGPQCEPERGDWYARHMYIPGHWQYDDHLRQYGHPSEHGFKDVIHAWQAERWDPSDLVRLYKRAGAEYFFAMANHHDNLDLWDSKHHEWNSVRVGPKKDLVGGWAEAARAEGLRFGVSVHAAHAWSWYEPAQGADREGDRAGVPYDGRLTKADGKGKWWEGLDPQLLYAQRHEPAKDFMNSGSIHARWNWSNGITPPDQAYCQAFYDRTIDLINQADPDLVYFDDTALPLWPVSDAGLKIAAHHYNRRATGDGAKTDAVLFGKILDAQQRRCMVWDIERGQSSRIEPEPWQTDTCIGGWHYDRGVYDRKGYKSAATVVRTLIDVVSKNGSLLLNVPVRGDGTIDERERAIVEEIAGWMATNREAIIATRPWKVCGEGPQLEDAPPLTAQGFNEGKGKPFTADDIRYTQRDGVVYAFVMARPEGRVTFQSLTKNAGHFEGEIAKVEQLGHGEVAWATTDSGVEITPAIAGLAADHPVVFRLTPME</sequence>
<evidence type="ECO:0000256" key="4">
    <source>
        <dbReference type="ARBA" id="ARBA00022801"/>
    </source>
</evidence>
<name>A0A518KEE6_9BACT</name>
<evidence type="ECO:0000256" key="3">
    <source>
        <dbReference type="ARBA" id="ARBA00022729"/>
    </source>
</evidence>
<dbReference type="GO" id="GO:0004560">
    <property type="term" value="F:alpha-L-fucosidase activity"/>
    <property type="evidence" value="ECO:0007669"/>
    <property type="project" value="InterPro"/>
</dbReference>
<feature type="signal peptide" evidence="6">
    <location>
        <begin position="1"/>
        <end position="20"/>
    </location>
</feature>
<accession>A0A518KEE6</accession>